<protein>
    <submittedName>
        <fullName evidence="10">Murein biosynthesis protein MurJ</fullName>
    </submittedName>
</protein>
<dbReference type="GO" id="GO:0008360">
    <property type="term" value="P:regulation of cell shape"/>
    <property type="evidence" value="ECO:0007669"/>
    <property type="project" value="UniProtKB-KW"/>
</dbReference>
<dbReference type="EMBL" id="CP108254">
    <property type="protein sequence ID" value="WTU45804.1"/>
    <property type="molecule type" value="Genomic_DNA"/>
</dbReference>
<feature type="transmembrane region" description="Helical" evidence="9">
    <location>
        <begin position="161"/>
        <end position="179"/>
    </location>
</feature>
<feature type="transmembrane region" description="Helical" evidence="9">
    <location>
        <begin position="547"/>
        <end position="564"/>
    </location>
</feature>
<dbReference type="PRINTS" id="PR01806">
    <property type="entry name" value="VIRFACTRMVIN"/>
</dbReference>
<feature type="transmembrane region" description="Helical" evidence="9">
    <location>
        <begin position="387"/>
        <end position="412"/>
    </location>
</feature>
<dbReference type="GO" id="GO:0009252">
    <property type="term" value="P:peptidoglycan biosynthetic process"/>
    <property type="evidence" value="ECO:0007669"/>
    <property type="project" value="UniProtKB-KW"/>
</dbReference>
<dbReference type="GO" id="GO:0005886">
    <property type="term" value="C:plasma membrane"/>
    <property type="evidence" value="ECO:0007669"/>
    <property type="project" value="UniProtKB-SubCell"/>
</dbReference>
<dbReference type="InterPro" id="IPR051050">
    <property type="entry name" value="Lipid_II_flippase_MurJ/MviN"/>
</dbReference>
<keyword evidence="6 9" id="KW-1133">Transmembrane helix</keyword>
<dbReference type="Pfam" id="PF03023">
    <property type="entry name" value="MurJ"/>
    <property type="match status" value="1"/>
</dbReference>
<accession>A0AAU2HCC4</accession>
<name>A0AAU2HCC4_9ACTN</name>
<comment type="subcellular location">
    <subcellularLocation>
        <location evidence="1">Cell membrane</location>
        <topology evidence="1">Multi-pass membrane protein</topology>
    </subcellularLocation>
</comment>
<feature type="transmembrane region" description="Helical" evidence="9">
    <location>
        <begin position="432"/>
        <end position="451"/>
    </location>
</feature>
<feature type="transmembrane region" description="Helical" evidence="9">
    <location>
        <begin position="486"/>
        <end position="507"/>
    </location>
</feature>
<gene>
    <name evidence="10" type="ORF">OHV25_40110</name>
</gene>
<keyword evidence="3 9" id="KW-0812">Transmembrane</keyword>
<geneLocation type="plasmid" evidence="10">
    <name>unnamed1</name>
</geneLocation>
<sequence>MSDASRTALPGPAPTDRQAADHRPHSPSGGFLARAAAVTAALTVAGAVLGLLRDQTFAHVFGADTGTDAFLVAWTVPEVAATLLIEDGLALVLVPAFSLAAVRRGHGGPDPVRALVAATLPRLMLALAAVAALLIATAPALVELLAPGLPEPGLAVDCTRATSTCALTFGLAGYCSAALRGHGRFLAPATIYVAYNVGIITVLLTFGGHWGVRAAAAGVAAGGCLMVAAQAPSLWRGMRRRRGAPWGDGWLHGLLGRAARPRGGRGRGRHPGPGPRALPAPRALPGPEKPAAQKPATPKEPTGALRLAMVAPVVVFALSRQCQTLVERHLAAPLPAGAISHLNYAQKVAQMPMVLSLMLCTVTFPLVARALAAGETELARRRVEGDLLVAGAIVLLGGAVVIGCAPQIVEVLFQRGAFGPADTAATAAVMRVYALGLLAQTMVGVLVRSYFSAARPTWYPAVTMLVCLAVTAAAGAWAAPLWGARGIAAANALGIVTGALLLLAGTGRRSVGLARGRVGGELLKLTAAGAGATAVCWWCAARVADPAAAIATGALAAVAVFLALARAARVRGFAPLALLLALFRLMSRPVTRRLRHAR</sequence>
<dbReference type="RefSeq" id="WP_331723596.1">
    <property type="nucleotide sequence ID" value="NZ_CP108254.1"/>
</dbReference>
<evidence type="ECO:0000256" key="6">
    <source>
        <dbReference type="ARBA" id="ARBA00022989"/>
    </source>
</evidence>
<reference evidence="10" key="1">
    <citation type="submission" date="2022-10" db="EMBL/GenBank/DDBJ databases">
        <title>The complete genomes of actinobacterial strains from the NBC collection.</title>
        <authorList>
            <person name="Joergensen T.S."/>
            <person name="Alvarez Arevalo M."/>
            <person name="Sterndorff E.B."/>
            <person name="Faurdal D."/>
            <person name="Vuksanovic O."/>
            <person name="Mourched A.-S."/>
            <person name="Charusanti P."/>
            <person name="Shaw S."/>
            <person name="Blin K."/>
            <person name="Weber T."/>
        </authorList>
    </citation>
    <scope>NUCLEOTIDE SEQUENCE</scope>
    <source>
        <strain evidence="10">NBC_00060</strain>
        <plasmid evidence="10">unnamed1</plasmid>
    </source>
</reference>
<feature type="transmembrane region" description="Helical" evidence="9">
    <location>
        <begin position="522"/>
        <end position="540"/>
    </location>
</feature>
<dbReference type="AlphaFoldDB" id="A0AAU2HCC4"/>
<proteinExistence type="predicted"/>
<dbReference type="InterPro" id="IPR004268">
    <property type="entry name" value="MurJ"/>
</dbReference>
<keyword evidence="4" id="KW-0133">Cell shape</keyword>
<feature type="transmembrane region" description="Helical" evidence="9">
    <location>
        <begin position="31"/>
        <end position="52"/>
    </location>
</feature>
<evidence type="ECO:0000256" key="5">
    <source>
        <dbReference type="ARBA" id="ARBA00022984"/>
    </source>
</evidence>
<feature type="region of interest" description="Disordered" evidence="8">
    <location>
        <begin position="257"/>
        <end position="299"/>
    </location>
</feature>
<evidence type="ECO:0000256" key="9">
    <source>
        <dbReference type="SAM" id="Phobius"/>
    </source>
</evidence>
<feature type="transmembrane region" description="Helical" evidence="9">
    <location>
        <begin position="186"/>
        <end position="208"/>
    </location>
</feature>
<feature type="compositionally biased region" description="Basic residues" evidence="8">
    <location>
        <begin position="259"/>
        <end position="270"/>
    </location>
</feature>
<dbReference type="GO" id="GO:0015648">
    <property type="term" value="F:lipid-linked peptidoglycan transporter activity"/>
    <property type="evidence" value="ECO:0007669"/>
    <property type="project" value="TreeGrafter"/>
</dbReference>
<evidence type="ECO:0000256" key="3">
    <source>
        <dbReference type="ARBA" id="ARBA00022692"/>
    </source>
</evidence>
<feature type="transmembrane region" description="Helical" evidence="9">
    <location>
        <begin position="214"/>
        <end position="235"/>
    </location>
</feature>
<evidence type="ECO:0000256" key="8">
    <source>
        <dbReference type="SAM" id="MobiDB-lite"/>
    </source>
</evidence>
<dbReference type="GO" id="GO:0034204">
    <property type="term" value="P:lipid translocation"/>
    <property type="evidence" value="ECO:0007669"/>
    <property type="project" value="TreeGrafter"/>
</dbReference>
<dbReference type="PANTHER" id="PTHR47019:SF1">
    <property type="entry name" value="LIPID II FLIPPASE MURJ"/>
    <property type="match status" value="1"/>
</dbReference>
<feature type="compositionally biased region" description="Pro residues" evidence="8">
    <location>
        <begin position="272"/>
        <end position="288"/>
    </location>
</feature>
<evidence type="ECO:0000256" key="4">
    <source>
        <dbReference type="ARBA" id="ARBA00022960"/>
    </source>
</evidence>
<organism evidence="10">
    <name type="scientific">Streptomyces sp. NBC_00060</name>
    <dbReference type="NCBI Taxonomy" id="2975636"/>
    <lineage>
        <taxon>Bacteria</taxon>
        <taxon>Bacillati</taxon>
        <taxon>Actinomycetota</taxon>
        <taxon>Actinomycetes</taxon>
        <taxon>Kitasatosporales</taxon>
        <taxon>Streptomycetaceae</taxon>
        <taxon>Streptomyces</taxon>
    </lineage>
</organism>
<evidence type="ECO:0000256" key="2">
    <source>
        <dbReference type="ARBA" id="ARBA00022475"/>
    </source>
</evidence>
<keyword evidence="2" id="KW-1003">Cell membrane</keyword>
<keyword evidence="5" id="KW-0573">Peptidoglycan synthesis</keyword>
<dbReference type="PANTHER" id="PTHR47019">
    <property type="entry name" value="LIPID II FLIPPASE MURJ"/>
    <property type="match status" value="1"/>
</dbReference>
<evidence type="ECO:0000313" key="10">
    <source>
        <dbReference type="EMBL" id="WTU45804.1"/>
    </source>
</evidence>
<feature type="transmembrane region" description="Helical" evidence="9">
    <location>
        <begin position="457"/>
        <end position="479"/>
    </location>
</feature>
<feature type="region of interest" description="Disordered" evidence="8">
    <location>
        <begin position="1"/>
        <end position="26"/>
    </location>
</feature>
<keyword evidence="10" id="KW-0614">Plasmid</keyword>
<feature type="transmembrane region" description="Helical" evidence="9">
    <location>
        <begin position="123"/>
        <end position="141"/>
    </location>
</feature>
<evidence type="ECO:0000256" key="1">
    <source>
        <dbReference type="ARBA" id="ARBA00004651"/>
    </source>
</evidence>
<evidence type="ECO:0000256" key="7">
    <source>
        <dbReference type="ARBA" id="ARBA00023136"/>
    </source>
</evidence>
<keyword evidence="7 9" id="KW-0472">Membrane</keyword>